<protein>
    <submittedName>
        <fullName evidence="1">Uncharacterized protein</fullName>
    </submittedName>
</protein>
<dbReference type="Proteomes" id="UP000299102">
    <property type="component" value="Unassembled WGS sequence"/>
</dbReference>
<reference evidence="1 2" key="1">
    <citation type="journal article" date="2019" name="Commun. Biol.">
        <title>The bagworm genome reveals a unique fibroin gene that provides high tensile strength.</title>
        <authorList>
            <person name="Kono N."/>
            <person name="Nakamura H."/>
            <person name="Ohtoshi R."/>
            <person name="Tomita M."/>
            <person name="Numata K."/>
            <person name="Arakawa K."/>
        </authorList>
    </citation>
    <scope>NUCLEOTIDE SEQUENCE [LARGE SCALE GENOMIC DNA]</scope>
</reference>
<name>A0A4C1XPQ2_EUMVA</name>
<proteinExistence type="predicted"/>
<comment type="caution">
    <text evidence="1">The sequence shown here is derived from an EMBL/GenBank/DDBJ whole genome shotgun (WGS) entry which is preliminary data.</text>
</comment>
<accession>A0A4C1XPQ2</accession>
<dbReference type="EMBL" id="BGZK01000916">
    <property type="protein sequence ID" value="GBP64982.1"/>
    <property type="molecule type" value="Genomic_DNA"/>
</dbReference>
<organism evidence="1 2">
    <name type="scientific">Eumeta variegata</name>
    <name type="common">Bagworm moth</name>
    <name type="synonym">Eumeta japonica</name>
    <dbReference type="NCBI Taxonomy" id="151549"/>
    <lineage>
        <taxon>Eukaryota</taxon>
        <taxon>Metazoa</taxon>
        <taxon>Ecdysozoa</taxon>
        <taxon>Arthropoda</taxon>
        <taxon>Hexapoda</taxon>
        <taxon>Insecta</taxon>
        <taxon>Pterygota</taxon>
        <taxon>Neoptera</taxon>
        <taxon>Endopterygota</taxon>
        <taxon>Lepidoptera</taxon>
        <taxon>Glossata</taxon>
        <taxon>Ditrysia</taxon>
        <taxon>Tineoidea</taxon>
        <taxon>Psychidae</taxon>
        <taxon>Oiketicinae</taxon>
        <taxon>Eumeta</taxon>
    </lineage>
</organism>
<evidence type="ECO:0000313" key="1">
    <source>
        <dbReference type="EMBL" id="GBP64982.1"/>
    </source>
</evidence>
<dbReference type="AlphaFoldDB" id="A0A4C1XPQ2"/>
<evidence type="ECO:0000313" key="2">
    <source>
        <dbReference type="Proteomes" id="UP000299102"/>
    </source>
</evidence>
<sequence>MSSRPLRPGPGLGLPTIADSNAVHEGRTAFCDLRGTGQVVCFDLKLLMVKLKDGVLVSKSVPTERIQVEPF</sequence>
<keyword evidence="2" id="KW-1185">Reference proteome</keyword>
<gene>
    <name evidence="1" type="ORF">EVAR_50666_1</name>
</gene>